<evidence type="ECO:0000313" key="1">
    <source>
        <dbReference type="EMBL" id="PAD72865.1"/>
    </source>
</evidence>
<dbReference type="Proteomes" id="UP000215596">
    <property type="component" value="Unassembled WGS sequence"/>
</dbReference>
<comment type="caution">
    <text evidence="1">The sequence shown here is derived from an EMBL/GenBank/DDBJ whole genome shotgun (WGS) entry which is preliminary data.</text>
</comment>
<name>A0A268EIC1_9BACL</name>
<gene>
    <name evidence="1" type="ORF">CHH67_21400</name>
</gene>
<accession>A0A268EIC1</accession>
<proteinExistence type="predicted"/>
<organism evidence="1 2">
    <name type="scientific">Paenibacillus campinasensis</name>
    <dbReference type="NCBI Taxonomy" id="66347"/>
    <lineage>
        <taxon>Bacteria</taxon>
        <taxon>Bacillati</taxon>
        <taxon>Bacillota</taxon>
        <taxon>Bacilli</taxon>
        <taxon>Bacillales</taxon>
        <taxon>Paenibacillaceae</taxon>
        <taxon>Paenibacillus</taxon>
    </lineage>
</organism>
<sequence length="113" mass="12882">MTRVPVYIHNPGEVGLWGNEIIARVQYTSNLDYWDGGNWTNGGVGRHKGITKLRDGRYVIINGTQWQGERDYAYVVSDREALEAILSSGNEQLLKEGRFKSLRALEKLVRECQ</sequence>
<dbReference type="OrthoDB" id="2083346at2"/>
<reference evidence="1 2" key="1">
    <citation type="submission" date="2017-07" db="EMBL/GenBank/DDBJ databases">
        <title>Isolation and whole genome analysis of endospore-forming bacteria from heroin.</title>
        <authorList>
            <person name="Kalinowski J."/>
            <person name="Ahrens B."/>
            <person name="Al-Dilaimi A."/>
            <person name="Winkler A."/>
            <person name="Wibberg D."/>
            <person name="Schleenbecker U."/>
            <person name="Ruckert C."/>
            <person name="Wolfel R."/>
            <person name="Grass G."/>
        </authorList>
    </citation>
    <scope>NUCLEOTIDE SEQUENCE [LARGE SCALE GENOMIC DNA]</scope>
    <source>
        <strain evidence="1 2">7537-G1</strain>
    </source>
</reference>
<dbReference type="EMBL" id="NPBY01000074">
    <property type="protein sequence ID" value="PAD72865.1"/>
    <property type="molecule type" value="Genomic_DNA"/>
</dbReference>
<evidence type="ECO:0000313" key="2">
    <source>
        <dbReference type="Proteomes" id="UP000215596"/>
    </source>
</evidence>
<dbReference type="AlphaFoldDB" id="A0A268EIC1"/>
<protein>
    <submittedName>
        <fullName evidence="1">Uncharacterized protein</fullName>
    </submittedName>
</protein>
<dbReference type="RefSeq" id="WP_095267415.1">
    <property type="nucleotide sequence ID" value="NZ_NPBY01000074.1"/>
</dbReference>